<reference evidence="2 3" key="1">
    <citation type="journal article" date="2010" name="Proc. Natl. Acad. Sci. U.S.A.">
        <title>Insights into evolution of multicellular fungi from the assembled chromosomes of the mushroom Coprinopsis cinerea (Coprinus cinereus).</title>
        <authorList>
            <person name="Stajich J.E."/>
            <person name="Wilke S.K."/>
            <person name="Ahren D."/>
            <person name="Au C.H."/>
            <person name="Birren B.W."/>
            <person name="Borodovsky M."/>
            <person name="Burns C."/>
            <person name="Canback B."/>
            <person name="Casselton L.A."/>
            <person name="Cheng C.K."/>
            <person name="Deng J."/>
            <person name="Dietrich F.S."/>
            <person name="Fargo D.C."/>
            <person name="Farman M.L."/>
            <person name="Gathman A.C."/>
            <person name="Goldberg J."/>
            <person name="Guigo R."/>
            <person name="Hoegger P.J."/>
            <person name="Hooker J.B."/>
            <person name="Huggins A."/>
            <person name="James T.Y."/>
            <person name="Kamada T."/>
            <person name="Kilaru S."/>
            <person name="Kodira C."/>
            <person name="Kues U."/>
            <person name="Kupfer D."/>
            <person name="Kwan H.S."/>
            <person name="Lomsadze A."/>
            <person name="Li W."/>
            <person name="Lilly W.W."/>
            <person name="Ma L.J."/>
            <person name="Mackey A.J."/>
            <person name="Manning G."/>
            <person name="Martin F."/>
            <person name="Muraguchi H."/>
            <person name="Natvig D.O."/>
            <person name="Palmerini H."/>
            <person name="Ramesh M.A."/>
            <person name="Rehmeyer C.J."/>
            <person name="Roe B.A."/>
            <person name="Shenoy N."/>
            <person name="Stanke M."/>
            <person name="Ter-Hovhannisyan V."/>
            <person name="Tunlid A."/>
            <person name="Velagapudi R."/>
            <person name="Vision T.J."/>
            <person name="Zeng Q."/>
            <person name="Zolan M.E."/>
            <person name="Pukkila P.J."/>
        </authorList>
    </citation>
    <scope>NUCLEOTIDE SEQUENCE [LARGE SCALE GENOMIC DNA]</scope>
    <source>
        <strain evidence="3">Okayama-7 / 130 / ATCC MYA-4618 / FGSC 9003</strain>
    </source>
</reference>
<name>A8NVJ3_COPC7</name>
<feature type="compositionally biased region" description="Basic and acidic residues" evidence="1">
    <location>
        <begin position="411"/>
        <end position="425"/>
    </location>
</feature>
<dbReference type="VEuPathDB" id="FungiDB:CC1G_08112"/>
<feature type="region of interest" description="Disordered" evidence="1">
    <location>
        <begin position="405"/>
        <end position="713"/>
    </location>
</feature>
<dbReference type="AlphaFoldDB" id="A8NVJ3"/>
<feature type="compositionally biased region" description="Polar residues" evidence="1">
    <location>
        <begin position="665"/>
        <end position="686"/>
    </location>
</feature>
<organism evidence="2 3">
    <name type="scientific">Coprinopsis cinerea (strain Okayama-7 / 130 / ATCC MYA-4618 / FGSC 9003)</name>
    <name type="common">Inky cap fungus</name>
    <name type="synonym">Hormographiella aspergillata</name>
    <dbReference type="NCBI Taxonomy" id="240176"/>
    <lineage>
        <taxon>Eukaryota</taxon>
        <taxon>Fungi</taxon>
        <taxon>Dikarya</taxon>
        <taxon>Basidiomycota</taxon>
        <taxon>Agaricomycotina</taxon>
        <taxon>Agaricomycetes</taxon>
        <taxon>Agaricomycetidae</taxon>
        <taxon>Agaricales</taxon>
        <taxon>Agaricineae</taxon>
        <taxon>Psathyrellaceae</taxon>
        <taxon>Coprinopsis</taxon>
    </lineage>
</organism>
<evidence type="ECO:0000313" key="3">
    <source>
        <dbReference type="Proteomes" id="UP000001861"/>
    </source>
</evidence>
<gene>
    <name evidence="2" type="ORF">CC1G_08112</name>
</gene>
<dbReference type="GeneID" id="6013279"/>
<protein>
    <submittedName>
        <fullName evidence="2">Uncharacterized protein</fullName>
    </submittedName>
</protein>
<dbReference type="KEGG" id="cci:CC1G_08112"/>
<comment type="caution">
    <text evidence="2">The sequence shown here is derived from an EMBL/GenBank/DDBJ whole genome shotgun (WGS) entry which is preliminary data.</text>
</comment>
<feature type="compositionally biased region" description="Basic residues" evidence="1">
    <location>
        <begin position="471"/>
        <end position="481"/>
    </location>
</feature>
<feature type="compositionally biased region" description="Basic and acidic residues" evidence="1">
    <location>
        <begin position="493"/>
        <end position="526"/>
    </location>
</feature>
<evidence type="ECO:0000313" key="2">
    <source>
        <dbReference type="EMBL" id="EAU85139.1"/>
    </source>
</evidence>
<dbReference type="Proteomes" id="UP000001861">
    <property type="component" value="Unassembled WGS sequence"/>
</dbReference>
<evidence type="ECO:0000256" key="1">
    <source>
        <dbReference type="SAM" id="MobiDB-lite"/>
    </source>
</evidence>
<dbReference type="EMBL" id="AACS02000004">
    <property type="protein sequence ID" value="EAU85139.1"/>
    <property type="molecule type" value="Genomic_DNA"/>
</dbReference>
<feature type="compositionally biased region" description="Acidic residues" evidence="1">
    <location>
        <begin position="565"/>
        <end position="620"/>
    </location>
</feature>
<proteinExistence type="predicted"/>
<feature type="compositionally biased region" description="Basic and acidic residues" evidence="1">
    <location>
        <begin position="697"/>
        <end position="713"/>
    </location>
</feature>
<dbReference type="RefSeq" id="XP_001836727.1">
    <property type="nucleotide sequence ID" value="XM_001836675.1"/>
</dbReference>
<dbReference type="InParanoid" id="A8NVJ3"/>
<sequence>MARQKSRKVKFKLAPNHIDYLSKCQSEWYTAKATRSTAQFIRKKRRRIAGMLEEVSGETMGSSTKASIEDAIASWFKANCRPRGRVAKTGTKARSGREVFAHREWKAIAERKRELMEAANFQGDQHIGFHQQAVTELWGNLPDEQKAAYRREAVEWDNVAPPPEIQLHTAEGAADRLLQFTEDLYRQSNVRLWGMIIFRDKTGSLVKQVIDFNDRLGEHCRLDVAFHEEYEKMGFEKLFDKWMRPAYSSSSETPPPAAPTKATKDLARVDLEKNSYGEPILPNIAECPPAETSHRKWITKVFRAYVFDSYSVATGGLKKDISWTRLFSHLRRFVDESFWPERFTSDLKDPSIMKYDVIKGILAFWYNRQLDGADPVFSFSHYEDPKKEGTWIPRVPRAVIEDDTPVEVEERDNGARRKRGGDKGKAIPAEARANKGKGKAVAPPVERPDWMESPLKRIGNAVMDVGDSPPRKKKKQKRKKEKSAMANDNANGGDKRKGVDSDDDSRNEQDGDGSGDRDGEGHDGRGGNKRSRERLEAKGRASTSAIRSKVEPDGDDVGVGRADTDNPDEALDTSEDDPRDTANDEPEDAANDEPEDAANDEPEDAANDEPEDTANDEPEDTASKGPESARGNPQDTVQGPKPMGRRRNMPTTSVGLTTRAMAKSSKVQTRSGGQTKANATASSSRPRAQPRPVGKKKQGDIFDLKDSRQKNRK</sequence>
<accession>A8NVJ3</accession>
<keyword evidence="3" id="KW-1185">Reference proteome</keyword>